<dbReference type="RefSeq" id="XP_024331606.1">
    <property type="nucleotide sequence ID" value="XM_024473508.1"/>
</dbReference>
<proteinExistence type="predicted"/>
<dbReference type="GeneID" id="36318402"/>
<organism evidence="1 2">
    <name type="scientific">Vairimorpha ceranae</name>
    <dbReference type="NCBI Taxonomy" id="40302"/>
    <lineage>
        <taxon>Eukaryota</taxon>
        <taxon>Fungi</taxon>
        <taxon>Fungi incertae sedis</taxon>
        <taxon>Microsporidia</taxon>
        <taxon>Nosematidae</taxon>
        <taxon>Vairimorpha</taxon>
    </lineage>
</organism>
<gene>
    <name evidence="1" type="ORF">AAJ76_1000016205</name>
</gene>
<dbReference type="VEuPathDB" id="MicrosporidiaDB:G9O61_00g002870"/>
<reference evidence="1 2" key="1">
    <citation type="journal article" date="2015" name="Environ. Microbiol.">
        <title>Genome analyses suggest the presence of polyploidy and recent human-driven expansions in eight global populations of the honeybee pathogen Nosema ceranae.</title>
        <authorList>
            <person name="Pelin A."/>
            <person name="Selman M."/>
            <person name="Aris-Brosou S."/>
            <person name="Farinelli L."/>
            <person name="Corradi N."/>
        </authorList>
    </citation>
    <scope>NUCLEOTIDE SEQUENCE [LARGE SCALE GENOMIC DNA]</scope>
    <source>
        <strain evidence="1 2">PA08 1199</strain>
    </source>
</reference>
<dbReference type="InterPro" id="IPR035992">
    <property type="entry name" value="Ricin_B-like_lectins"/>
</dbReference>
<keyword evidence="2" id="KW-1185">Reference proteome</keyword>
<sequence>MFIFFINLSVQVYIRHYNDDLYISGPEQGPFQRPVEPSFITKRTDFYIDQERDGEVYIRPIDSSSVWSVNNDWTLTYSNKKGGPNQLFSLTMIAPKLFHITNMGKCVEYRHHDKKYVLTDCSSIDTQKFIIFSKGEELIDSYIHNNLLDLVGLSKADKLLTLDELLQNKIPRARDLLAMRRLSEIY</sequence>
<dbReference type="Proteomes" id="UP000034350">
    <property type="component" value="Unassembled WGS sequence"/>
</dbReference>
<protein>
    <submittedName>
        <fullName evidence="1">Uncharacterized protein</fullName>
    </submittedName>
</protein>
<dbReference type="OMA" id="NKIPRAR"/>
<dbReference type="AlphaFoldDB" id="A0A0F9ZEM9"/>
<dbReference type="EMBL" id="JPQZ01000010">
    <property type="protein sequence ID" value="KKO75864.1"/>
    <property type="molecule type" value="Genomic_DNA"/>
</dbReference>
<dbReference type="SUPFAM" id="SSF50370">
    <property type="entry name" value="Ricin B-like lectins"/>
    <property type="match status" value="1"/>
</dbReference>
<evidence type="ECO:0000313" key="1">
    <source>
        <dbReference type="EMBL" id="KKO75864.1"/>
    </source>
</evidence>
<evidence type="ECO:0000313" key="2">
    <source>
        <dbReference type="Proteomes" id="UP000034350"/>
    </source>
</evidence>
<dbReference type="VEuPathDB" id="MicrosporidiaDB:NCER_100576"/>
<name>A0A0F9ZEM9_9MICR</name>
<accession>A0A0F9ZEM9</accession>
<comment type="caution">
    <text evidence="1">The sequence shown here is derived from an EMBL/GenBank/DDBJ whole genome shotgun (WGS) entry which is preliminary data.</text>
</comment>
<dbReference type="VEuPathDB" id="MicrosporidiaDB:AAJ76_1000016205"/>